<keyword evidence="8" id="KW-1185">Reference proteome</keyword>
<dbReference type="Pfam" id="PF05577">
    <property type="entry name" value="Peptidase_S28"/>
    <property type="match status" value="1"/>
</dbReference>
<feature type="transmembrane region" description="Helical" evidence="6">
    <location>
        <begin position="6"/>
        <end position="26"/>
    </location>
</feature>
<keyword evidence="5" id="KW-0325">Glycoprotein</keyword>
<name>A0AAD9MYM5_9ANNE</name>
<evidence type="ECO:0000256" key="2">
    <source>
        <dbReference type="ARBA" id="ARBA00022670"/>
    </source>
</evidence>
<dbReference type="Proteomes" id="UP001208570">
    <property type="component" value="Unassembled WGS sequence"/>
</dbReference>
<dbReference type="EMBL" id="JAODUP010000471">
    <property type="protein sequence ID" value="KAK2149033.1"/>
    <property type="molecule type" value="Genomic_DNA"/>
</dbReference>
<keyword evidence="2" id="KW-0645">Protease</keyword>
<reference evidence="7" key="1">
    <citation type="journal article" date="2023" name="Mol. Biol. Evol.">
        <title>Third-Generation Sequencing Reveals the Adaptive Role of the Epigenome in Three Deep-Sea Polychaetes.</title>
        <authorList>
            <person name="Perez M."/>
            <person name="Aroh O."/>
            <person name="Sun Y."/>
            <person name="Lan Y."/>
            <person name="Juniper S.K."/>
            <person name="Young C.R."/>
            <person name="Angers B."/>
            <person name="Qian P.Y."/>
        </authorList>
    </citation>
    <scope>NUCLEOTIDE SEQUENCE</scope>
    <source>
        <strain evidence="7">P08H-3</strain>
    </source>
</reference>
<evidence type="ECO:0000313" key="7">
    <source>
        <dbReference type="EMBL" id="KAK2149033.1"/>
    </source>
</evidence>
<dbReference type="GO" id="GO:0006508">
    <property type="term" value="P:proteolysis"/>
    <property type="evidence" value="ECO:0007669"/>
    <property type="project" value="UniProtKB-KW"/>
</dbReference>
<proteinExistence type="inferred from homology"/>
<dbReference type="GO" id="GO:0008239">
    <property type="term" value="F:dipeptidyl-peptidase activity"/>
    <property type="evidence" value="ECO:0007669"/>
    <property type="project" value="TreeGrafter"/>
</dbReference>
<dbReference type="Gene3D" id="3.40.50.1820">
    <property type="entry name" value="alpha/beta hydrolase"/>
    <property type="match status" value="1"/>
</dbReference>
<evidence type="ECO:0000256" key="5">
    <source>
        <dbReference type="ARBA" id="ARBA00023180"/>
    </source>
</evidence>
<sequence length="378" mass="42647">MSVPNSYGIFLVFSVTLLMEVGRIGLMRQSRRAADALVRSFERLFVWRSSAEWSVSYVRLEVCPVYVWLLAVGCWCMRKGGLTCIGSSSKAHRRTLRAHDLNDSYQSAYRRGHSTETNVLKVRIDITEALDEGSMAALIMLDLSAALNVVDHPELLKRLEFSLGIKDKPLTWVKSCLADRTQCVSVADKTSTYVACSKLMKSSDPLKGLVSASAVWYRTKSCNDIWSQYVECSDPTGCGTGVAGLSWSYQACTDFIMPDGTYNQTDMFPYLPFSLDQRKIFCQRKWNITPPTNWTRINLWGKDIKSASNIVFSNGKLDPWHRGGVLEDISSTVVAIVIDDAAHHLDLRSSDPSDPPSVIKARQQEKDWIHKWIQNWKQ</sequence>
<gene>
    <name evidence="7" type="ORF">LSH36_471g05002</name>
</gene>
<evidence type="ECO:0000313" key="8">
    <source>
        <dbReference type="Proteomes" id="UP001208570"/>
    </source>
</evidence>
<keyword evidence="6" id="KW-1133">Transmembrane helix</keyword>
<evidence type="ECO:0000256" key="1">
    <source>
        <dbReference type="ARBA" id="ARBA00011079"/>
    </source>
</evidence>
<keyword evidence="6" id="KW-0812">Transmembrane</keyword>
<keyword evidence="6" id="KW-0472">Membrane</keyword>
<dbReference type="AlphaFoldDB" id="A0AAD9MYM5"/>
<organism evidence="7 8">
    <name type="scientific">Paralvinella palmiformis</name>
    <dbReference type="NCBI Taxonomy" id="53620"/>
    <lineage>
        <taxon>Eukaryota</taxon>
        <taxon>Metazoa</taxon>
        <taxon>Spiralia</taxon>
        <taxon>Lophotrochozoa</taxon>
        <taxon>Annelida</taxon>
        <taxon>Polychaeta</taxon>
        <taxon>Sedentaria</taxon>
        <taxon>Canalipalpata</taxon>
        <taxon>Terebellida</taxon>
        <taxon>Terebelliformia</taxon>
        <taxon>Alvinellidae</taxon>
        <taxon>Paralvinella</taxon>
    </lineage>
</organism>
<dbReference type="InterPro" id="IPR008758">
    <property type="entry name" value="Peptidase_S28"/>
</dbReference>
<evidence type="ECO:0000256" key="4">
    <source>
        <dbReference type="ARBA" id="ARBA00022801"/>
    </source>
</evidence>
<evidence type="ECO:0000256" key="3">
    <source>
        <dbReference type="ARBA" id="ARBA00022729"/>
    </source>
</evidence>
<dbReference type="PANTHER" id="PTHR11010">
    <property type="entry name" value="PROTEASE S28 PRO-X CARBOXYPEPTIDASE-RELATED"/>
    <property type="match status" value="1"/>
</dbReference>
<keyword evidence="3" id="KW-0732">Signal</keyword>
<accession>A0AAD9MYM5</accession>
<evidence type="ECO:0000256" key="6">
    <source>
        <dbReference type="SAM" id="Phobius"/>
    </source>
</evidence>
<dbReference type="PANTHER" id="PTHR11010:SF107">
    <property type="entry name" value="DIPEPTIDYL PEPTIDASE 2"/>
    <property type="match status" value="1"/>
</dbReference>
<keyword evidence="4" id="KW-0378">Hydrolase</keyword>
<comment type="caution">
    <text evidence="7">The sequence shown here is derived from an EMBL/GenBank/DDBJ whole genome shotgun (WGS) entry which is preliminary data.</text>
</comment>
<comment type="similarity">
    <text evidence="1">Belongs to the peptidase S28 family.</text>
</comment>
<protein>
    <submittedName>
        <fullName evidence="7">Uncharacterized protein</fullName>
    </submittedName>
</protein>
<dbReference type="InterPro" id="IPR029058">
    <property type="entry name" value="AB_hydrolase_fold"/>
</dbReference>
<dbReference type="GO" id="GO:0070008">
    <property type="term" value="F:serine-type exopeptidase activity"/>
    <property type="evidence" value="ECO:0007669"/>
    <property type="project" value="InterPro"/>
</dbReference>